<dbReference type="Proteomes" id="UP001295423">
    <property type="component" value="Unassembled WGS sequence"/>
</dbReference>
<dbReference type="NCBIfam" id="TIGR00049">
    <property type="entry name" value="iron-sulfur cluster assembly accessory protein"/>
    <property type="match status" value="1"/>
</dbReference>
<reference evidence="9" key="1">
    <citation type="submission" date="2023-08" db="EMBL/GenBank/DDBJ databases">
        <authorList>
            <person name="Audoor S."/>
            <person name="Bilcke G."/>
        </authorList>
    </citation>
    <scope>NUCLEOTIDE SEQUENCE</scope>
</reference>
<sequence>MNQQFVRVTGRAISRIRLNAARSFNATKHTADHLCKVQSSSRRSMVTVTQTKVADLPVDEAPSNEINDISSFVQLSDALEVTSSCLNRVQSLIQQRIQKEGEESADHFLRVFVDAGGCSGFQYQFEVDNEFDEDEDIVVVATQDSTPRVVVDEVSLGFLKGSKLDYVQEMIKSAFVVAENPQSESACGCGSSFAVKNFEANPALD</sequence>
<evidence type="ECO:0000256" key="5">
    <source>
        <dbReference type="ARBA" id="ARBA00022723"/>
    </source>
</evidence>
<dbReference type="GO" id="GO:0005506">
    <property type="term" value="F:iron ion binding"/>
    <property type="evidence" value="ECO:0007669"/>
    <property type="project" value="TreeGrafter"/>
</dbReference>
<evidence type="ECO:0000256" key="7">
    <source>
        <dbReference type="ARBA" id="ARBA00023128"/>
    </source>
</evidence>
<protein>
    <recommendedName>
        <fullName evidence="8">Core domain-containing protein</fullName>
    </recommendedName>
</protein>
<dbReference type="SUPFAM" id="SSF89360">
    <property type="entry name" value="HesB-like domain"/>
    <property type="match status" value="1"/>
</dbReference>
<keyword evidence="6" id="KW-0408">Iron</keyword>
<comment type="pathway">
    <text evidence="2">Cofactor biosynthesis; iron-sulfur cluster biosynthesis.</text>
</comment>
<evidence type="ECO:0000256" key="1">
    <source>
        <dbReference type="ARBA" id="ARBA00004173"/>
    </source>
</evidence>
<proteinExistence type="inferred from homology"/>
<dbReference type="PANTHER" id="PTHR43011">
    <property type="entry name" value="IRON-SULFUR CLUSTER ASSEMBLY 2 HOMOLOG, MITOCHONDRIAL"/>
    <property type="match status" value="1"/>
</dbReference>
<dbReference type="GO" id="GO:0051539">
    <property type="term" value="F:4 iron, 4 sulfur cluster binding"/>
    <property type="evidence" value="ECO:0007669"/>
    <property type="project" value="UniProtKB-KW"/>
</dbReference>
<organism evidence="9 10">
    <name type="scientific">Cylindrotheca closterium</name>
    <dbReference type="NCBI Taxonomy" id="2856"/>
    <lineage>
        <taxon>Eukaryota</taxon>
        <taxon>Sar</taxon>
        <taxon>Stramenopiles</taxon>
        <taxon>Ochrophyta</taxon>
        <taxon>Bacillariophyta</taxon>
        <taxon>Bacillariophyceae</taxon>
        <taxon>Bacillariophycidae</taxon>
        <taxon>Bacillariales</taxon>
        <taxon>Bacillariaceae</taxon>
        <taxon>Cylindrotheca</taxon>
    </lineage>
</organism>
<dbReference type="GO" id="GO:0016226">
    <property type="term" value="P:iron-sulfur cluster assembly"/>
    <property type="evidence" value="ECO:0007669"/>
    <property type="project" value="InterPro"/>
</dbReference>
<dbReference type="InterPro" id="IPR016092">
    <property type="entry name" value="ATAP"/>
</dbReference>
<dbReference type="InterPro" id="IPR035903">
    <property type="entry name" value="HesB-like_dom_sf"/>
</dbReference>
<keyword evidence="4" id="KW-0004">4Fe-4S</keyword>
<dbReference type="FunFam" id="2.60.300.12:FF:000006">
    <property type="entry name" value="Iron-sulfur cluster assembly 2 mitochondrial"/>
    <property type="match status" value="1"/>
</dbReference>
<dbReference type="InterPro" id="IPR000361">
    <property type="entry name" value="ATAP_core_dom"/>
</dbReference>
<accession>A0AAD2GA17</accession>
<evidence type="ECO:0000256" key="6">
    <source>
        <dbReference type="ARBA" id="ARBA00023004"/>
    </source>
</evidence>
<keyword evidence="4" id="KW-0411">Iron-sulfur</keyword>
<comment type="similarity">
    <text evidence="3">Belongs to the HesB/IscA family.</text>
</comment>
<feature type="domain" description="Core" evidence="8">
    <location>
        <begin position="94"/>
        <end position="190"/>
    </location>
</feature>
<gene>
    <name evidence="9" type="ORF">CYCCA115_LOCUS22204</name>
</gene>
<evidence type="ECO:0000256" key="4">
    <source>
        <dbReference type="ARBA" id="ARBA00022485"/>
    </source>
</evidence>
<dbReference type="PANTHER" id="PTHR43011:SF1">
    <property type="entry name" value="IRON-SULFUR CLUSTER ASSEMBLY 2 HOMOLOG, MITOCHONDRIAL"/>
    <property type="match status" value="1"/>
</dbReference>
<comment type="subcellular location">
    <subcellularLocation>
        <location evidence="1">Mitochondrion</location>
    </subcellularLocation>
</comment>
<dbReference type="EMBL" id="CAKOGP040002302">
    <property type="protein sequence ID" value="CAJ1966619.1"/>
    <property type="molecule type" value="Genomic_DNA"/>
</dbReference>
<keyword evidence="7" id="KW-0496">Mitochondrion</keyword>
<dbReference type="AlphaFoldDB" id="A0AAD2GA17"/>
<evidence type="ECO:0000256" key="2">
    <source>
        <dbReference type="ARBA" id="ARBA00005151"/>
    </source>
</evidence>
<keyword evidence="10" id="KW-1185">Reference proteome</keyword>
<name>A0AAD2GA17_9STRA</name>
<dbReference type="Pfam" id="PF01521">
    <property type="entry name" value="Fe-S_biosyn"/>
    <property type="match status" value="1"/>
</dbReference>
<evidence type="ECO:0000313" key="9">
    <source>
        <dbReference type="EMBL" id="CAJ1966619.1"/>
    </source>
</evidence>
<dbReference type="GO" id="GO:0051537">
    <property type="term" value="F:2 iron, 2 sulfur cluster binding"/>
    <property type="evidence" value="ECO:0007669"/>
    <property type="project" value="TreeGrafter"/>
</dbReference>
<keyword evidence="5" id="KW-0479">Metal-binding</keyword>
<dbReference type="Gene3D" id="2.60.300.12">
    <property type="entry name" value="HesB-like domain"/>
    <property type="match status" value="1"/>
</dbReference>
<evidence type="ECO:0000313" key="10">
    <source>
        <dbReference type="Proteomes" id="UP001295423"/>
    </source>
</evidence>
<evidence type="ECO:0000256" key="3">
    <source>
        <dbReference type="ARBA" id="ARBA00006718"/>
    </source>
</evidence>
<evidence type="ECO:0000259" key="8">
    <source>
        <dbReference type="Pfam" id="PF01521"/>
    </source>
</evidence>
<comment type="caution">
    <text evidence="9">The sequence shown here is derived from an EMBL/GenBank/DDBJ whole genome shotgun (WGS) entry which is preliminary data.</text>
</comment>
<dbReference type="GO" id="GO:0120510">
    <property type="term" value="C:mitochondrial [4Fe-4S] assembly complex"/>
    <property type="evidence" value="ECO:0007669"/>
    <property type="project" value="UniProtKB-ARBA"/>
</dbReference>